<protein>
    <submittedName>
        <fullName evidence="1">Sigma-B regulation protein RsbQ</fullName>
    </submittedName>
</protein>
<gene>
    <name evidence="1" type="ORF">J2W83_002144</name>
</gene>
<evidence type="ECO:0000313" key="2">
    <source>
        <dbReference type="Proteomes" id="UP001259587"/>
    </source>
</evidence>
<reference evidence="1" key="1">
    <citation type="submission" date="2023-07" db="EMBL/GenBank/DDBJ databases">
        <title>Sorghum-associated microbial communities from plants grown in Nebraska, USA.</title>
        <authorList>
            <person name="Schachtman D."/>
        </authorList>
    </citation>
    <scope>NUCLEOTIDE SEQUENCE</scope>
    <source>
        <strain evidence="1">BE56</strain>
    </source>
</reference>
<organism evidence="1 2">
    <name type="scientific">Pseudomonas hunanensis</name>
    <dbReference type="NCBI Taxonomy" id="1247546"/>
    <lineage>
        <taxon>Bacteria</taxon>
        <taxon>Pseudomonadati</taxon>
        <taxon>Pseudomonadota</taxon>
        <taxon>Gammaproteobacteria</taxon>
        <taxon>Pseudomonadales</taxon>
        <taxon>Pseudomonadaceae</taxon>
        <taxon>Pseudomonas</taxon>
    </lineage>
</organism>
<sequence length="263" mass="28406">MRVLGQGRATLVFSHGFGCDQTMWHYLFPHFTSRFRVVLYDLLGAGRSALAAYDSNRHGALSGYAQDLLEVIDHCAAGPVITVGHSVSAMVGVLADRLAPGRIAAHVMVSPSPCYIDCEGYAGGFTQADIHSLLDTLDGNYLGWSSAMAPTIMGAPGQPQLGEELTNSFCRTEPEIAKQFARVTFLSDNREDIKGLPTPTLILQCSDDLIAPQQVGEYMHAHLPNSVLELITNIGHCPHMSAPQACAAAMDRFLLPWQGEHGD</sequence>
<dbReference type="EMBL" id="JAVDTH010000009">
    <property type="protein sequence ID" value="MDR6712543.1"/>
    <property type="molecule type" value="Genomic_DNA"/>
</dbReference>
<keyword evidence="2" id="KW-1185">Reference proteome</keyword>
<name>A0ACC6K237_9PSED</name>
<accession>A0ACC6K237</accession>
<proteinExistence type="predicted"/>
<comment type="caution">
    <text evidence="1">The sequence shown here is derived from an EMBL/GenBank/DDBJ whole genome shotgun (WGS) entry which is preliminary data.</text>
</comment>
<dbReference type="Proteomes" id="UP001259587">
    <property type="component" value="Unassembled WGS sequence"/>
</dbReference>
<evidence type="ECO:0000313" key="1">
    <source>
        <dbReference type="EMBL" id="MDR6712543.1"/>
    </source>
</evidence>